<dbReference type="RefSeq" id="WP_191249788.1">
    <property type="nucleotide sequence ID" value="NZ_BNCI01000001.1"/>
</dbReference>
<evidence type="ECO:0000256" key="1">
    <source>
        <dbReference type="ARBA" id="ARBA00004429"/>
    </source>
</evidence>
<keyword evidence="5 13" id="KW-1003">Cell membrane</keyword>
<sequence length="585" mass="65354">MGENKNLFIALGLSLLVMIGYDQLILQPQMKEAQRLEALKQEQQAQNAAANPDQSAPGSMAPSDDLAPASQNTAVETSAPAFVDAGSVRIETPELVGSLSLAGARFDDLSLRNHKVTTAPDSANIQLLKPARAEDAYFVRFGWSADVRGNDYVPGENTVWSADGDVLTPTNPVTLSWKNAEGLVFMMKVSVDDQFLFTVDQSVINTSGDVVSIAPYALINRRGLPRTEGMFILHEGPIGAFNDTLEERTYEDLEDDGNFETATTGGWMGITDKFWMTTLIPDQNTPLYKAALTRKTNQFGVYHGANYVQNWQQIGAGETHETTNHFYAGAKIVSAIDKYETALDIPLFDRTIDWGWFYFLTRPIFKGLHYLFELTGNFGVAILLLTVVVKLILFPLANKSYVSMSHMKKAQPKMKALQERYKDDKQKLQQEMMALYKKEKINPLAGCLPMLLQIPVFFALYKVLYVTIEMRHQPFVLWIKDLSAPDPLTPVNLFGLIPWDPPSFIAIGILPIMMGISMWATQKLSPQSASMDPTQQKVMAMLPIIFTVIMAGFSAGLVLYWTWNSVLSIAQQWYIMRREEARSGE</sequence>
<dbReference type="InterPro" id="IPR028053">
    <property type="entry name" value="Membr_insert_YidC_N"/>
</dbReference>
<feature type="transmembrane region" description="Helical" evidence="13">
    <location>
        <begin position="6"/>
        <end position="26"/>
    </location>
</feature>
<keyword evidence="4 13" id="KW-0813">Transport</keyword>
<keyword evidence="7 13" id="KW-0653">Protein transport</keyword>
<dbReference type="InterPro" id="IPR038221">
    <property type="entry name" value="YidC_periplasmic_sf"/>
</dbReference>
<dbReference type="NCBIfam" id="TIGR03592">
    <property type="entry name" value="yidC_oxa1_cterm"/>
    <property type="match status" value="1"/>
</dbReference>
<keyword evidence="6 13" id="KW-0812">Transmembrane</keyword>
<evidence type="ECO:0000256" key="6">
    <source>
        <dbReference type="ARBA" id="ARBA00022692"/>
    </source>
</evidence>
<dbReference type="CDD" id="cd20070">
    <property type="entry name" value="5TM_YidC_Alb3"/>
    <property type="match status" value="1"/>
</dbReference>
<dbReference type="GO" id="GO:0015031">
    <property type="term" value="P:protein transport"/>
    <property type="evidence" value="ECO:0007669"/>
    <property type="project" value="UniProtKB-KW"/>
</dbReference>
<evidence type="ECO:0000256" key="7">
    <source>
        <dbReference type="ARBA" id="ARBA00022927"/>
    </source>
</evidence>
<evidence type="ECO:0000256" key="4">
    <source>
        <dbReference type="ARBA" id="ARBA00022448"/>
    </source>
</evidence>
<dbReference type="PANTHER" id="PTHR12428">
    <property type="entry name" value="OXA1"/>
    <property type="match status" value="1"/>
</dbReference>
<gene>
    <name evidence="13 17" type="primary">yidC</name>
    <name evidence="17" type="ORF">GCM10017044_02930</name>
</gene>
<evidence type="ECO:0000313" key="17">
    <source>
        <dbReference type="EMBL" id="GHF12396.1"/>
    </source>
</evidence>
<reference evidence="17" key="2">
    <citation type="submission" date="2020-09" db="EMBL/GenBank/DDBJ databases">
        <authorList>
            <person name="Sun Q."/>
            <person name="Kim S."/>
        </authorList>
    </citation>
    <scope>NUCLEOTIDE SEQUENCE</scope>
    <source>
        <strain evidence="17">KCTC 42590</strain>
    </source>
</reference>
<evidence type="ECO:0000259" key="16">
    <source>
        <dbReference type="Pfam" id="PF14849"/>
    </source>
</evidence>
<protein>
    <recommendedName>
        <fullName evidence="3 13">Membrane protein insertase YidC</fullName>
    </recommendedName>
    <alternativeName>
        <fullName evidence="12 13">Foldase YidC</fullName>
    </alternativeName>
    <alternativeName>
        <fullName evidence="13">Membrane protein YidC</fullName>
    </alternativeName>
    <alternativeName>
        <fullName evidence="11 13">membrane integrase YidC</fullName>
    </alternativeName>
</protein>
<dbReference type="Proteomes" id="UP000630923">
    <property type="component" value="Unassembled WGS sequence"/>
</dbReference>
<keyword evidence="8 13" id="KW-1133">Transmembrane helix</keyword>
<proteinExistence type="inferred from homology"/>
<evidence type="ECO:0000256" key="3">
    <source>
        <dbReference type="ARBA" id="ARBA00015325"/>
    </source>
</evidence>
<evidence type="ECO:0000256" key="2">
    <source>
        <dbReference type="ARBA" id="ARBA00010527"/>
    </source>
</evidence>
<evidence type="ECO:0000256" key="11">
    <source>
        <dbReference type="ARBA" id="ARBA00033245"/>
    </source>
</evidence>
<name>A0A919E4J9_9PROT</name>
<dbReference type="AlphaFoldDB" id="A0A919E4J9"/>
<organism evidence="17 18">
    <name type="scientific">Kordiimonas sediminis</name>
    <dbReference type="NCBI Taxonomy" id="1735581"/>
    <lineage>
        <taxon>Bacteria</taxon>
        <taxon>Pseudomonadati</taxon>
        <taxon>Pseudomonadota</taxon>
        <taxon>Alphaproteobacteria</taxon>
        <taxon>Kordiimonadales</taxon>
        <taxon>Kordiimonadaceae</taxon>
        <taxon>Kordiimonas</taxon>
    </lineage>
</organism>
<dbReference type="HAMAP" id="MF_01810">
    <property type="entry name" value="YidC_type1"/>
    <property type="match status" value="1"/>
</dbReference>
<dbReference type="CDD" id="cd19961">
    <property type="entry name" value="EcYidC-like_peri"/>
    <property type="match status" value="1"/>
</dbReference>
<keyword evidence="9 13" id="KW-0472">Membrane</keyword>
<evidence type="ECO:0000256" key="13">
    <source>
        <dbReference type="HAMAP-Rule" id="MF_01810"/>
    </source>
</evidence>
<reference evidence="17" key="1">
    <citation type="journal article" date="2014" name="Int. J. Syst. Evol. Microbiol.">
        <title>Complete genome sequence of Corynebacterium casei LMG S-19264T (=DSM 44701T), isolated from a smear-ripened cheese.</title>
        <authorList>
            <consortium name="US DOE Joint Genome Institute (JGI-PGF)"/>
            <person name="Walter F."/>
            <person name="Albersmeier A."/>
            <person name="Kalinowski J."/>
            <person name="Ruckert C."/>
        </authorList>
    </citation>
    <scope>NUCLEOTIDE SEQUENCE</scope>
    <source>
        <strain evidence="17">KCTC 42590</strain>
    </source>
</reference>
<dbReference type="EMBL" id="BNCI01000001">
    <property type="protein sequence ID" value="GHF12396.1"/>
    <property type="molecule type" value="Genomic_DNA"/>
</dbReference>
<evidence type="ECO:0000256" key="5">
    <source>
        <dbReference type="ARBA" id="ARBA00022475"/>
    </source>
</evidence>
<feature type="domain" description="Membrane insertase YidC N-terminal" evidence="16">
    <location>
        <begin position="88"/>
        <end position="366"/>
    </location>
</feature>
<feature type="domain" description="Membrane insertase YidC/Oxa/ALB C-terminal" evidence="15">
    <location>
        <begin position="378"/>
        <end position="577"/>
    </location>
</feature>
<comment type="similarity">
    <text evidence="2 13">Belongs to the OXA1/ALB3/YidC family. Type 1 subfamily.</text>
</comment>
<dbReference type="InterPro" id="IPR019998">
    <property type="entry name" value="Membr_insert_YidC"/>
</dbReference>
<feature type="region of interest" description="Disordered" evidence="14">
    <location>
        <begin position="38"/>
        <end position="73"/>
    </location>
</feature>
<comment type="subcellular location">
    <subcellularLocation>
        <location evidence="1">Cell inner membrane</location>
        <topology evidence="1">Multi-pass membrane protein</topology>
    </subcellularLocation>
    <subcellularLocation>
        <location evidence="13">Cell membrane</location>
        <topology evidence="13">Multi-pass membrane protein</topology>
    </subcellularLocation>
</comment>
<evidence type="ECO:0000259" key="15">
    <source>
        <dbReference type="Pfam" id="PF02096"/>
    </source>
</evidence>
<evidence type="ECO:0000256" key="14">
    <source>
        <dbReference type="SAM" id="MobiDB-lite"/>
    </source>
</evidence>
<evidence type="ECO:0000256" key="9">
    <source>
        <dbReference type="ARBA" id="ARBA00023136"/>
    </source>
</evidence>
<comment type="subunit">
    <text evidence="13">Interacts with the Sec translocase complex via SecD. Specifically interacts with transmembrane segments of nascent integral membrane proteins during membrane integration.</text>
</comment>
<dbReference type="GO" id="GO:0032977">
    <property type="term" value="F:membrane insertase activity"/>
    <property type="evidence" value="ECO:0007669"/>
    <property type="project" value="InterPro"/>
</dbReference>
<evidence type="ECO:0000256" key="8">
    <source>
        <dbReference type="ARBA" id="ARBA00022989"/>
    </source>
</evidence>
<dbReference type="NCBIfam" id="NF002353">
    <property type="entry name" value="PRK01318.1-4"/>
    <property type="match status" value="1"/>
</dbReference>
<feature type="compositionally biased region" description="Low complexity" evidence="14">
    <location>
        <begin position="41"/>
        <end position="57"/>
    </location>
</feature>
<dbReference type="PRINTS" id="PR01900">
    <property type="entry name" value="YIDCPROTEIN"/>
</dbReference>
<comment type="caution">
    <text evidence="17">The sequence shown here is derived from an EMBL/GenBank/DDBJ whole genome shotgun (WGS) entry which is preliminary data.</text>
</comment>
<feature type="transmembrane region" description="Helical" evidence="13">
    <location>
        <begin position="441"/>
        <end position="461"/>
    </location>
</feature>
<dbReference type="Gene3D" id="2.70.98.90">
    <property type="match status" value="1"/>
</dbReference>
<dbReference type="PRINTS" id="PR00701">
    <property type="entry name" value="60KDINNERMP"/>
</dbReference>
<dbReference type="InterPro" id="IPR028055">
    <property type="entry name" value="YidC/Oxa/ALB_C"/>
</dbReference>
<evidence type="ECO:0000256" key="12">
    <source>
        <dbReference type="ARBA" id="ARBA00033342"/>
    </source>
</evidence>
<dbReference type="InterPro" id="IPR001708">
    <property type="entry name" value="YidC/ALB3/OXA1/COX18"/>
</dbReference>
<dbReference type="PANTHER" id="PTHR12428:SF65">
    <property type="entry name" value="CYTOCHROME C OXIDASE ASSEMBLY PROTEIN COX18, MITOCHONDRIAL"/>
    <property type="match status" value="1"/>
</dbReference>
<keyword evidence="18" id="KW-1185">Reference proteome</keyword>
<evidence type="ECO:0000256" key="10">
    <source>
        <dbReference type="ARBA" id="ARBA00023186"/>
    </source>
</evidence>
<evidence type="ECO:0000313" key="18">
    <source>
        <dbReference type="Proteomes" id="UP000630923"/>
    </source>
</evidence>
<feature type="transmembrane region" description="Helical" evidence="13">
    <location>
        <begin position="542"/>
        <end position="563"/>
    </location>
</feature>
<feature type="transmembrane region" description="Helical" evidence="13">
    <location>
        <begin position="378"/>
        <end position="397"/>
    </location>
</feature>
<dbReference type="Pfam" id="PF14849">
    <property type="entry name" value="YidC_periplas"/>
    <property type="match status" value="1"/>
</dbReference>
<dbReference type="Pfam" id="PF02096">
    <property type="entry name" value="60KD_IMP"/>
    <property type="match status" value="1"/>
</dbReference>
<accession>A0A919E4J9</accession>
<dbReference type="InterPro" id="IPR047196">
    <property type="entry name" value="YidC_ALB_C"/>
</dbReference>
<feature type="transmembrane region" description="Helical" evidence="13">
    <location>
        <begin position="503"/>
        <end position="521"/>
    </location>
</feature>
<comment type="function">
    <text evidence="13">Required for the insertion and/or proper folding and/or complex formation of integral membrane proteins into the membrane. Involved in integration of membrane proteins that insert both dependently and independently of the Sec translocase complex, as well as at least some lipoproteins. Aids folding of multispanning membrane proteins.</text>
</comment>
<dbReference type="NCBIfam" id="TIGR03593">
    <property type="entry name" value="yidC_nterm"/>
    <property type="match status" value="1"/>
</dbReference>
<dbReference type="GO" id="GO:0051205">
    <property type="term" value="P:protein insertion into membrane"/>
    <property type="evidence" value="ECO:0007669"/>
    <property type="project" value="TreeGrafter"/>
</dbReference>
<dbReference type="GO" id="GO:0005886">
    <property type="term" value="C:plasma membrane"/>
    <property type="evidence" value="ECO:0007669"/>
    <property type="project" value="UniProtKB-SubCell"/>
</dbReference>
<keyword evidence="10 13" id="KW-0143">Chaperone</keyword>